<name>A0A246FN53_9BACT</name>
<proteinExistence type="predicted"/>
<dbReference type="AlphaFoldDB" id="A0A246FN53"/>
<dbReference type="RefSeq" id="WP_088463436.1">
    <property type="nucleotide sequence ID" value="NZ_NIRR01000005.1"/>
</dbReference>
<protein>
    <submittedName>
        <fullName evidence="1">Uncharacterized protein</fullName>
    </submittedName>
</protein>
<dbReference type="OrthoDB" id="884081at2"/>
<reference evidence="1 2" key="1">
    <citation type="submission" date="2017-06" db="EMBL/GenBank/DDBJ databases">
        <title>Hymenobacter amundsenii sp. nov. isolated from regoliths in Antarctica.</title>
        <authorList>
            <person name="Sedlacek I."/>
            <person name="Kralova S."/>
            <person name="Pantucek R."/>
            <person name="Svec P."/>
            <person name="Holochova P."/>
            <person name="Stankova E."/>
            <person name="Vrbovska V."/>
            <person name="Busse H.-J."/>
        </authorList>
    </citation>
    <scope>NUCLEOTIDE SEQUENCE [LARGE SCALE GENOMIC DNA]</scope>
    <source>
        <strain evidence="1 2">CCM 8682</strain>
    </source>
</reference>
<sequence>MMTKKSLRHYAQIEREIEKDVSRFTQPLMSNSKWVRLICKLVENADNILKIEFKKVQQDQIGELYLEGDTEFGFDYWQNGFEGCNSLGGWLTFKEIEYLFFPKKITSIEQEEQDLEQIEAILNSIGLFLLEKDEQGIKLLCCKK</sequence>
<evidence type="ECO:0000313" key="2">
    <source>
        <dbReference type="Proteomes" id="UP000197277"/>
    </source>
</evidence>
<keyword evidence="2" id="KW-1185">Reference proteome</keyword>
<dbReference type="Proteomes" id="UP000197277">
    <property type="component" value="Unassembled WGS sequence"/>
</dbReference>
<accession>A0A246FN53</accession>
<evidence type="ECO:0000313" key="1">
    <source>
        <dbReference type="EMBL" id="OWP64171.1"/>
    </source>
</evidence>
<dbReference type="EMBL" id="NIRR01000005">
    <property type="protein sequence ID" value="OWP64171.1"/>
    <property type="molecule type" value="Genomic_DNA"/>
</dbReference>
<comment type="caution">
    <text evidence="1">The sequence shown here is derived from an EMBL/GenBank/DDBJ whole genome shotgun (WGS) entry which is preliminary data.</text>
</comment>
<gene>
    <name evidence="1" type="ORF">CDA63_05435</name>
</gene>
<organism evidence="1 2">
    <name type="scientific">Hymenobacter amundsenii</name>
    <dbReference type="NCBI Taxonomy" id="2006685"/>
    <lineage>
        <taxon>Bacteria</taxon>
        <taxon>Pseudomonadati</taxon>
        <taxon>Bacteroidota</taxon>
        <taxon>Cytophagia</taxon>
        <taxon>Cytophagales</taxon>
        <taxon>Hymenobacteraceae</taxon>
        <taxon>Hymenobacter</taxon>
    </lineage>
</organism>